<dbReference type="PROSITE" id="PS50071">
    <property type="entry name" value="HOMEOBOX_2"/>
    <property type="match status" value="1"/>
</dbReference>
<dbReference type="InterPro" id="IPR001356">
    <property type="entry name" value="HD"/>
</dbReference>
<dbReference type="AlphaFoldDB" id="A0A371HFG5"/>
<evidence type="ECO:0000256" key="2">
    <source>
        <dbReference type="ARBA" id="ARBA00006789"/>
    </source>
</evidence>
<reference evidence="14" key="1">
    <citation type="submission" date="2018-05" db="EMBL/GenBank/DDBJ databases">
        <title>Draft genome of Mucuna pruriens seed.</title>
        <authorList>
            <person name="Nnadi N.E."/>
            <person name="Vos R."/>
            <person name="Hasami M.H."/>
            <person name="Devisetty U.K."/>
            <person name="Aguiy J.C."/>
        </authorList>
    </citation>
    <scope>NUCLEOTIDE SEQUENCE [LARGE SCALE GENOMIC DNA]</scope>
    <source>
        <strain evidence="14">JCA_2017</strain>
    </source>
</reference>
<organism evidence="14 15">
    <name type="scientific">Mucuna pruriens</name>
    <name type="common">Velvet bean</name>
    <name type="synonym">Dolichos pruriens</name>
    <dbReference type="NCBI Taxonomy" id="157652"/>
    <lineage>
        <taxon>Eukaryota</taxon>
        <taxon>Viridiplantae</taxon>
        <taxon>Streptophyta</taxon>
        <taxon>Embryophyta</taxon>
        <taxon>Tracheophyta</taxon>
        <taxon>Spermatophyta</taxon>
        <taxon>Magnoliopsida</taxon>
        <taxon>eudicotyledons</taxon>
        <taxon>Gunneridae</taxon>
        <taxon>Pentapetalae</taxon>
        <taxon>rosids</taxon>
        <taxon>fabids</taxon>
        <taxon>Fabales</taxon>
        <taxon>Fabaceae</taxon>
        <taxon>Papilionoideae</taxon>
        <taxon>50 kb inversion clade</taxon>
        <taxon>NPAAA clade</taxon>
        <taxon>indigoferoid/millettioid clade</taxon>
        <taxon>Phaseoleae</taxon>
        <taxon>Mucuna</taxon>
    </lineage>
</organism>
<dbReference type="InterPro" id="IPR042160">
    <property type="entry name" value="HD-Zip_IV"/>
</dbReference>
<dbReference type="GO" id="GO:0008289">
    <property type="term" value="F:lipid binding"/>
    <property type="evidence" value="ECO:0007669"/>
    <property type="project" value="InterPro"/>
</dbReference>
<comment type="similarity">
    <text evidence="2">Belongs to the HD-ZIP homeobox family. Class IV subfamily.</text>
</comment>
<evidence type="ECO:0000256" key="6">
    <source>
        <dbReference type="ARBA" id="ARBA00023155"/>
    </source>
</evidence>
<feature type="domain" description="Homeobox" evidence="12">
    <location>
        <begin position="1"/>
        <end position="41"/>
    </location>
</feature>
<feature type="coiled-coil region" evidence="11">
    <location>
        <begin position="40"/>
        <end position="117"/>
    </location>
</feature>
<keyword evidence="4 11" id="KW-0175">Coiled coil</keyword>
<protein>
    <submittedName>
        <fullName evidence="14">Homeobox-leucine zipper protein HDG11</fullName>
    </submittedName>
</protein>
<evidence type="ECO:0000256" key="9">
    <source>
        <dbReference type="PROSITE-ProRule" id="PRU00108"/>
    </source>
</evidence>
<evidence type="ECO:0000256" key="10">
    <source>
        <dbReference type="RuleBase" id="RU000682"/>
    </source>
</evidence>
<dbReference type="GO" id="GO:0003677">
    <property type="term" value="F:DNA binding"/>
    <property type="evidence" value="ECO:0007669"/>
    <property type="project" value="UniProtKB-UniRule"/>
</dbReference>
<dbReference type="InterPro" id="IPR002913">
    <property type="entry name" value="START_lipid-bd_dom"/>
</dbReference>
<dbReference type="InterPro" id="IPR009057">
    <property type="entry name" value="Homeodomain-like_sf"/>
</dbReference>
<proteinExistence type="inferred from homology"/>
<evidence type="ECO:0000259" key="13">
    <source>
        <dbReference type="PROSITE" id="PS50848"/>
    </source>
</evidence>
<name>A0A371HFG5_MUCPR</name>
<accession>A0A371HFG5</accession>
<keyword evidence="8 9" id="KW-0539">Nucleus</keyword>
<dbReference type="Gene3D" id="1.10.10.60">
    <property type="entry name" value="Homeodomain-like"/>
    <property type="match status" value="1"/>
</dbReference>
<evidence type="ECO:0000256" key="4">
    <source>
        <dbReference type="ARBA" id="ARBA00023054"/>
    </source>
</evidence>
<sequence>LFSECPHPDERQRRQIAKDLELEPKQVKFWFQNKRTQRKTQTERANNNALRAENERIQNENLVMKEALKNIMCPSCGGPPYDKEGHEHSLEQLRLENARLKEEREKVSNLLAEYMEKPMSELELELTSIKGSSSHDPLLGSSLKPGVGSACMNLCGSTSFSFQDEDIKSNPGSKITEMEKAMMSQVAMAAKEELFKLLCSNEPLWVKSSIDQRFVLHLECYEKLFPRINHFKNSKARVESSKDSRIVRIKAMELVDMLLNSGIWTNLFSTIITKAHTIEVLENGSLGNQNGALLLMYEEMHVLSPLVPSREFYFLRYCQQVEASIWVITDVSVDFMKNNNSNPYSWRFPSGCMIQEISNGLCQVSWVEHVEVDEKIQTHELYRDIVNNNIAYGAERWLMELQKMCERFTSVGAEYIPSYEMGRVITTLGGRKIMMKLSHGMVKSFYGILNMSSKMDFPQHLGDENSEIRISVRKNTNSSQPNAMIIITAVTSFWLPLPSQNLFDFFRDPIRRAKWDVMCYGNPVHEVARIAIGTHPSNNISIIQPIDPTTNNVVIIQESSIDPLGSYVVYSPINILDIKRAINGEDSSTMSILPSGIVISEDGQSIANARASSSGNGDTRTKGSLLTIAFQILMNNPTTMTLESVAVVNSLITSTIKNINDALVNGSDLGL</sequence>
<dbReference type="OrthoDB" id="6159439at2759"/>
<evidence type="ECO:0000256" key="7">
    <source>
        <dbReference type="ARBA" id="ARBA00023163"/>
    </source>
</evidence>
<dbReference type="PROSITE" id="PS00027">
    <property type="entry name" value="HOMEOBOX_1"/>
    <property type="match status" value="1"/>
</dbReference>
<dbReference type="Gene3D" id="3.30.530.20">
    <property type="match status" value="1"/>
</dbReference>
<evidence type="ECO:0000256" key="5">
    <source>
        <dbReference type="ARBA" id="ARBA00023125"/>
    </source>
</evidence>
<dbReference type="SUPFAM" id="SSF55961">
    <property type="entry name" value="Bet v1-like"/>
    <property type="match status" value="2"/>
</dbReference>
<dbReference type="SUPFAM" id="SSF46689">
    <property type="entry name" value="Homeodomain-like"/>
    <property type="match status" value="1"/>
</dbReference>
<dbReference type="SMART" id="SM00234">
    <property type="entry name" value="START"/>
    <property type="match status" value="1"/>
</dbReference>
<dbReference type="InterPro" id="IPR017970">
    <property type="entry name" value="Homeobox_CS"/>
</dbReference>
<dbReference type="Pfam" id="PF00046">
    <property type="entry name" value="Homeodomain"/>
    <property type="match status" value="1"/>
</dbReference>
<evidence type="ECO:0000313" key="14">
    <source>
        <dbReference type="EMBL" id="RDY01502.1"/>
    </source>
</evidence>
<dbReference type="InterPro" id="IPR057993">
    <property type="entry name" value="HD-Zip_IV_C"/>
</dbReference>
<dbReference type="STRING" id="157652.A0A371HFG5"/>
<feature type="domain" description="START" evidence="13">
    <location>
        <begin position="176"/>
        <end position="410"/>
    </location>
</feature>
<feature type="non-terminal residue" evidence="14">
    <location>
        <position position="1"/>
    </location>
</feature>
<comment type="subcellular location">
    <subcellularLocation>
        <location evidence="1 9 10">Nucleus</location>
    </subcellularLocation>
</comment>
<dbReference type="CDD" id="cd00086">
    <property type="entry name" value="homeodomain"/>
    <property type="match status" value="1"/>
</dbReference>
<keyword evidence="15" id="KW-1185">Reference proteome</keyword>
<feature type="DNA-binding region" description="Homeobox" evidence="9">
    <location>
        <begin position="3"/>
        <end position="42"/>
    </location>
</feature>
<dbReference type="CDD" id="cd08875">
    <property type="entry name" value="START_ArGLABRA2_like"/>
    <property type="match status" value="1"/>
</dbReference>
<evidence type="ECO:0000256" key="8">
    <source>
        <dbReference type="ARBA" id="ARBA00023242"/>
    </source>
</evidence>
<evidence type="ECO:0000313" key="15">
    <source>
        <dbReference type="Proteomes" id="UP000257109"/>
    </source>
</evidence>
<evidence type="ECO:0000256" key="11">
    <source>
        <dbReference type="SAM" id="Coils"/>
    </source>
</evidence>
<evidence type="ECO:0000256" key="1">
    <source>
        <dbReference type="ARBA" id="ARBA00004123"/>
    </source>
</evidence>
<dbReference type="SMART" id="SM00389">
    <property type="entry name" value="HOX"/>
    <property type="match status" value="1"/>
</dbReference>
<keyword evidence="5 9" id="KW-0238">DNA-binding</keyword>
<dbReference type="EMBL" id="QJKJ01002753">
    <property type="protein sequence ID" value="RDY01502.1"/>
    <property type="molecule type" value="Genomic_DNA"/>
</dbReference>
<dbReference type="GO" id="GO:0005634">
    <property type="term" value="C:nucleus"/>
    <property type="evidence" value="ECO:0007669"/>
    <property type="project" value="UniProtKB-SubCell"/>
</dbReference>
<dbReference type="PANTHER" id="PTHR45654:SF9">
    <property type="entry name" value="HOMEOBOX-LEUCINE ZIPPER PROTEIN HDG10-RELATED"/>
    <property type="match status" value="1"/>
</dbReference>
<dbReference type="InterPro" id="IPR023393">
    <property type="entry name" value="START-like_dom_sf"/>
</dbReference>
<dbReference type="Pfam" id="PF01852">
    <property type="entry name" value="START"/>
    <property type="match status" value="1"/>
</dbReference>
<dbReference type="PANTHER" id="PTHR45654">
    <property type="entry name" value="HOMEOBOX-LEUCINE ZIPPER PROTEIN MERISTEM L1"/>
    <property type="match status" value="1"/>
</dbReference>
<dbReference type="PROSITE" id="PS50848">
    <property type="entry name" value="START"/>
    <property type="match status" value="1"/>
</dbReference>
<evidence type="ECO:0000259" key="12">
    <source>
        <dbReference type="PROSITE" id="PS50071"/>
    </source>
</evidence>
<gene>
    <name evidence="14" type="primary">HDG11</name>
    <name evidence="14" type="ORF">CR513_15150</name>
</gene>
<comment type="caution">
    <text evidence="14">The sequence shown here is derived from an EMBL/GenBank/DDBJ whole genome shotgun (WGS) entry which is preliminary data.</text>
</comment>
<keyword evidence="3" id="KW-0805">Transcription regulation</keyword>
<dbReference type="GO" id="GO:0000981">
    <property type="term" value="F:DNA-binding transcription factor activity, RNA polymerase II-specific"/>
    <property type="evidence" value="ECO:0007669"/>
    <property type="project" value="InterPro"/>
</dbReference>
<dbReference type="Proteomes" id="UP000257109">
    <property type="component" value="Unassembled WGS sequence"/>
</dbReference>
<keyword evidence="6 9" id="KW-0371">Homeobox</keyword>
<keyword evidence="7" id="KW-0804">Transcription</keyword>
<feature type="non-terminal residue" evidence="14">
    <location>
        <position position="671"/>
    </location>
</feature>
<evidence type="ECO:0000256" key="3">
    <source>
        <dbReference type="ARBA" id="ARBA00023015"/>
    </source>
</evidence>
<dbReference type="Pfam" id="PF25797">
    <property type="entry name" value="PDF2_C"/>
    <property type="match status" value="1"/>
</dbReference>